<dbReference type="InterPro" id="IPR027417">
    <property type="entry name" value="P-loop_NTPase"/>
</dbReference>
<reference evidence="6" key="1">
    <citation type="submission" date="2016-11" db="EMBL/GenBank/DDBJ databases">
        <authorList>
            <person name="Varghese N."/>
            <person name="Submissions S."/>
        </authorList>
    </citation>
    <scope>NUCLEOTIDE SEQUENCE [LARGE SCALE GENOMIC DNA]</scope>
    <source>
        <strain evidence="6">DSM 11003</strain>
    </source>
</reference>
<dbReference type="InterPro" id="IPR003593">
    <property type="entry name" value="AAA+_ATPase"/>
</dbReference>
<dbReference type="GO" id="GO:0035435">
    <property type="term" value="P:phosphate ion transmembrane transport"/>
    <property type="evidence" value="ECO:0007669"/>
    <property type="project" value="InterPro"/>
</dbReference>
<feature type="domain" description="ABC transporter" evidence="4">
    <location>
        <begin position="5"/>
        <end position="236"/>
    </location>
</feature>
<dbReference type="AlphaFoldDB" id="A0A1M5NBZ6"/>
<dbReference type="RefSeq" id="WP_073091427.1">
    <property type="nucleotide sequence ID" value="NZ_FQWY01000016.1"/>
</dbReference>
<proteinExistence type="predicted"/>
<evidence type="ECO:0000256" key="3">
    <source>
        <dbReference type="ARBA" id="ARBA00022840"/>
    </source>
</evidence>
<keyword evidence="6" id="KW-1185">Reference proteome</keyword>
<dbReference type="GO" id="GO:0005524">
    <property type="term" value="F:ATP binding"/>
    <property type="evidence" value="ECO:0007669"/>
    <property type="project" value="UniProtKB-KW"/>
</dbReference>
<name>A0A1M5NBZ6_9FIRM</name>
<evidence type="ECO:0000256" key="1">
    <source>
        <dbReference type="ARBA" id="ARBA00022448"/>
    </source>
</evidence>
<dbReference type="Gene3D" id="3.40.50.300">
    <property type="entry name" value="P-loop containing nucleotide triphosphate hydrolases"/>
    <property type="match status" value="1"/>
</dbReference>
<dbReference type="SMART" id="SM00382">
    <property type="entry name" value="AAA"/>
    <property type="match status" value="1"/>
</dbReference>
<dbReference type="CDD" id="cd03260">
    <property type="entry name" value="ABC_PstB_phosphate_transporter"/>
    <property type="match status" value="1"/>
</dbReference>
<evidence type="ECO:0000259" key="4">
    <source>
        <dbReference type="PROSITE" id="PS50893"/>
    </source>
</evidence>
<evidence type="ECO:0000313" key="5">
    <source>
        <dbReference type="EMBL" id="SHG87084.1"/>
    </source>
</evidence>
<dbReference type="SUPFAM" id="SSF52540">
    <property type="entry name" value="P-loop containing nucleoside triphosphate hydrolases"/>
    <property type="match status" value="1"/>
</dbReference>
<dbReference type="InterPro" id="IPR017871">
    <property type="entry name" value="ABC_transporter-like_CS"/>
</dbReference>
<dbReference type="GO" id="GO:0016887">
    <property type="term" value="F:ATP hydrolysis activity"/>
    <property type="evidence" value="ECO:0007669"/>
    <property type="project" value="InterPro"/>
</dbReference>
<dbReference type="Pfam" id="PF00005">
    <property type="entry name" value="ABC_tran"/>
    <property type="match status" value="1"/>
</dbReference>
<evidence type="ECO:0000313" key="6">
    <source>
        <dbReference type="Proteomes" id="UP000242329"/>
    </source>
</evidence>
<accession>A0A1M5NBZ6</accession>
<dbReference type="PANTHER" id="PTHR43423">
    <property type="entry name" value="ABC TRANSPORTER I FAMILY MEMBER 17"/>
    <property type="match status" value="1"/>
</dbReference>
<keyword evidence="1" id="KW-0813">Transport</keyword>
<dbReference type="PROSITE" id="PS50893">
    <property type="entry name" value="ABC_TRANSPORTER_2"/>
    <property type="match status" value="1"/>
</dbReference>
<dbReference type="GO" id="GO:0005315">
    <property type="term" value="F:phosphate transmembrane transporter activity"/>
    <property type="evidence" value="ECO:0007669"/>
    <property type="project" value="InterPro"/>
</dbReference>
<dbReference type="GO" id="GO:0016020">
    <property type="term" value="C:membrane"/>
    <property type="evidence" value="ECO:0007669"/>
    <property type="project" value="InterPro"/>
</dbReference>
<keyword evidence="3 5" id="KW-0067">ATP-binding</keyword>
<gene>
    <name evidence="5" type="ORF">SAMN02745221_01151</name>
</gene>
<organism evidence="5 6">
    <name type="scientific">Thermosyntropha lipolytica DSM 11003</name>
    <dbReference type="NCBI Taxonomy" id="1123382"/>
    <lineage>
        <taxon>Bacteria</taxon>
        <taxon>Bacillati</taxon>
        <taxon>Bacillota</taxon>
        <taxon>Clostridia</taxon>
        <taxon>Eubacteriales</taxon>
        <taxon>Syntrophomonadaceae</taxon>
        <taxon>Thermosyntropha</taxon>
    </lineage>
</organism>
<dbReference type="PANTHER" id="PTHR43423:SF1">
    <property type="entry name" value="ABC TRANSPORTER I FAMILY MEMBER 17"/>
    <property type="match status" value="1"/>
</dbReference>
<sequence>MDEILRLENVKKKYGERTVLDIDYLQIKERSICALLGPNGSGKTTLLKILNFLEKPDAGSLFFRGKKVGWERNLEIARMMSMVFQKPFMFRGTVYQNLAYGLKLRGMSKKEIAARVKEVLSFVGMEGFKDFPAWKMSGGESQRIAIARALALKPKILFLDEPTANLDPHSVQAIERIVKDLPAVYGTTVIIVTHNLFQARRVADECVLLIEGRIVEKGKTESFFTAPQKEETRAFLTGTMVY</sequence>
<dbReference type="OrthoDB" id="9804199at2"/>
<dbReference type="EMBL" id="FQWY01000016">
    <property type="protein sequence ID" value="SHG87084.1"/>
    <property type="molecule type" value="Genomic_DNA"/>
</dbReference>
<dbReference type="InterPro" id="IPR003439">
    <property type="entry name" value="ABC_transporter-like_ATP-bd"/>
</dbReference>
<dbReference type="STRING" id="1123382.SAMN02745221_01151"/>
<keyword evidence="2" id="KW-0547">Nucleotide-binding</keyword>
<evidence type="ECO:0000256" key="2">
    <source>
        <dbReference type="ARBA" id="ARBA00022741"/>
    </source>
</evidence>
<protein>
    <submittedName>
        <fullName evidence="5">Phosphate ABC transporter ATP-binding protein, PhoT family</fullName>
    </submittedName>
</protein>
<dbReference type="PROSITE" id="PS00211">
    <property type="entry name" value="ABC_TRANSPORTER_1"/>
    <property type="match status" value="1"/>
</dbReference>
<dbReference type="Proteomes" id="UP000242329">
    <property type="component" value="Unassembled WGS sequence"/>
</dbReference>
<dbReference type="InterPro" id="IPR005670">
    <property type="entry name" value="PstB-like"/>
</dbReference>